<dbReference type="EMBL" id="BLXT01000501">
    <property type="protein sequence ID" value="GFN77753.1"/>
    <property type="molecule type" value="Genomic_DNA"/>
</dbReference>
<gene>
    <name evidence="1" type="ORF">PoB_000425900</name>
</gene>
<name>A0AAV3Y6P8_9GAST</name>
<organism evidence="1 2">
    <name type="scientific">Plakobranchus ocellatus</name>
    <dbReference type="NCBI Taxonomy" id="259542"/>
    <lineage>
        <taxon>Eukaryota</taxon>
        <taxon>Metazoa</taxon>
        <taxon>Spiralia</taxon>
        <taxon>Lophotrochozoa</taxon>
        <taxon>Mollusca</taxon>
        <taxon>Gastropoda</taxon>
        <taxon>Heterobranchia</taxon>
        <taxon>Euthyneura</taxon>
        <taxon>Panpulmonata</taxon>
        <taxon>Sacoglossa</taxon>
        <taxon>Placobranchoidea</taxon>
        <taxon>Plakobranchidae</taxon>
        <taxon>Plakobranchus</taxon>
    </lineage>
</organism>
<keyword evidence="2" id="KW-1185">Reference proteome</keyword>
<sequence>MFNIFLILRTIDHSTAHCPKFPKTFHDKVISGFEALCQFMASVAGLEPATEGFLQIAASSAILDCVSRCLVSGTAQIGLLSRRPVSLCVLKPSSSRDRLSVRCTFDIRLSSEIKTIQSIKMRRRMALSNIPYSEVATITPSGKVNRLGNEITLSGAVGSGSYSGLYIKYASPDAGYCTIHRCLLKGVHSKGWTKYEDYNIGISGKNGDRCYRPADKNAQCCAAAENIEEFEKRMNEYSAQLAGFTNLFSINKDTYLVSALHEGRVYTMNKKKLSDLAYKK</sequence>
<dbReference type="Proteomes" id="UP000735302">
    <property type="component" value="Unassembled WGS sequence"/>
</dbReference>
<dbReference type="AlphaFoldDB" id="A0AAV3Y6P8"/>
<protein>
    <submittedName>
        <fullName evidence="1">Uncharacterized protein</fullName>
    </submittedName>
</protein>
<evidence type="ECO:0000313" key="1">
    <source>
        <dbReference type="EMBL" id="GFN77753.1"/>
    </source>
</evidence>
<evidence type="ECO:0000313" key="2">
    <source>
        <dbReference type="Proteomes" id="UP000735302"/>
    </source>
</evidence>
<accession>A0AAV3Y6P8</accession>
<comment type="caution">
    <text evidence="1">The sequence shown here is derived from an EMBL/GenBank/DDBJ whole genome shotgun (WGS) entry which is preliminary data.</text>
</comment>
<proteinExistence type="predicted"/>
<reference evidence="1 2" key="1">
    <citation type="journal article" date="2021" name="Elife">
        <title>Chloroplast acquisition without the gene transfer in kleptoplastic sea slugs, Plakobranchus ocellatus.</title>
        <authorList>
            <person name="Maeda T."/>
            <person name="Takahashi S."/>
            <person name="Yoshida T."/>
            <person name="Shimamura S."/>
            <person name="Takaki Y."/>
            <person name="Nagai Y."/>
            <person name="Toyoda A."/>
            <person name="Suzuki Y."/>
            <person name="Arimoto A."/>
            <person name="Ishii H."/>
            <person name="Satoh N."/>
            <person name="Nishiyama T."/>
            <person name="Hasebe M."/>
            <person name="Maruyama T."/>
            <person name="Minagawa J."/>
            <person name="Obokata J."/>
            <person name="Shigenobu S."/>
        </authorList>
    </citation>
    <scope>NUCLEOTIDE SEQUENCE [LARGE SCALE GENOMIC DNA]</scope>
</reference>